<dbReference type="EMBL" id="SLYC01000008">
    <property type="protein sequence ID" value="TCQ03688.1"/>
    <property type="molecule type" value="Genomic_DNA"/>
</dbReference>
<comment type="similarity">
    <text evidence="1">Belongs to the 4-hydroxybenzoyl-CoA thioesterase family.</text>
</comment>
<evidence type="ECO:0000256" key="2">
    <source>
        <dbReference type="ARBA" id="ARBA00022801"/>
    </source>
</evidence>
<gene>
    <name evidence="3" type="ORF">EDD79_10083</name>
</gene>
<evidence type="ECO:0000313" key="4">
    <source>
        <dbReference type="Proteomes" id="UP000295504"/>
    </source>
</evidence>
<dbReference type="Pfam" id="PF13279">
    <property type="entry name" value="4HBT_2"/>
    <property type="match status" value="1"/>
</dbReference>
<dbReference type="AlphaFoldDB" id="A0A4R2TJG2"/>
<protein>
    <submittedName>
        <fullName evidence="3">Acyl-CoA thioester hydrolase</fullName>
    </submittedName>
</protein>
<sequence length="138" mass="16283">MFINETIIVPRYNETDQMGVIYHSNYFVWYEVGRTDFLEKFSMSYRDMEEMGVMLPVIEVNCKYKVSAKYADKLIIKTAIENLTPVRIKFNYIIERETDNVLISEGFTEHVFSSTLNGKPINLKKKYPDLFNLLEKSK</sequence>
<evidence type="ECO:0000256" key="1">
    <source>
        <dbReference type="ARBA" id="ARBA00005953"/>
    </source>
</evidence>
<dbReference type="NCBIfam" id="TIGR00051">
    <property type="entry name" value="YbgC/FadM family acyl-CoA thioesterase"/>
    <property type="match status" value="1"/>
</dbReference>
<dbReference type="InterPro" id="IPR029069">
    <property type="entry name" value="HotDog_dom_sf"/>
</dbReference>
<dbReference type="InterPro" id="IPR050563">
    <property type="entry name" value="4-hydroxybenzoyl-CoA_TE"/>
</dbReference>
<name>A0A4R2TJG2_9FIRM</name>
<dbReference type="RefSeq" id="WP_132847902.1">
    <property type="nucleotide sequence ID" value="NZ_CP058648.1"/>
</dbReference>
<evidence type="ECO:0000313" key="3">
    <source>
        <dbReference type="EMBL" id="TCQ03688.1"/>
    </source>
</evidence>
<keyword evidence="4" id="KW-1185">Reference proteome</keyword>
<dbReference type="GO" id="GO:0047617">
    <property type="term" value="F:fatty acyl-CoA hydrolase activity"/>
    <property type="evidence" value="ECO:0007669"/>
    <property type="project" value="TreeGrafter"/>
</dbReference>
<dbReference type="PANTHER" id="PTHR31793">
    <property type="entry name" value="4-HYDROXYBENZOYL-COA THIOESTERASE FAMILY MEMBER"/>
    <property type="match status" value="1"/>
</dbReference>
<dbReference type="InterPro" id="IPR006684">
    <property type="entry name" value="YbgC/YbaW"/>
</dbReference>
<dbReference type="Proteomes" id="UP000295504">
    <property type="component" value="Unassembled WGS sequence"/>
</dbReference>
<accession>A0A4R2TJG2</accession>
<dbReference type="SUPFAM" id="SSF54637">
    <property type="entry name" value="Thioesterase/thiol ester dehydrase-isomerase"/>
    <property type="match status" value="1"/>
</dbReference>
<dbReference type="OrthoDB" id="9800856at2"/>
<comment type="caution">
    <text evidence="3">The sequence shown here is derived from an EMBL/GenBank/DDBJ whole genome shotgun (WGS) entry which is preliminary data.</text>
</comment>
<reference evidence="3 4" key="1">
    <citation type="submission" date="2019-03" db="EMBL/GenBank/DDBJ databases">
        <title>Genomic Encyclopedia of Type Strains, Phase IV (KMG-IV): sequencing the most valuable type-strain genomes for metagenomic binning, comparative biology and taxonomic classification.</title>
        <authorList>
            <person name="Goeker M."/>
        </authorList>
    </citation>
    <scope>NUCLEOTIDE SEQUENCE [LARGE SCALE GENOMIC DNA]</scope>
    <source>
        <strain evidence="3 4">DSM 100013</strain>
    </source>
</reference>
<keyword evidence="2 3" id="KW-0378">Hydrolase</keyword>
<dbReference type="Gene3D" id="3.10.129.10">
    <property type="entry name" value="Hotdog Thioesterase"/>
    <property type="match status" value="1"/>
</dbReference>
<dbReference type="PIRSF" id="PIRSF003230">
    <property type="entry name" value="YbgC"/>
    <property type="match status" value="1"/>
</dbReference>
<dbReference type="CDD" id="cd00586">
    <property type="entry name" value="4HBT"/>
    <property type="match status" value="1"/>
</dbReference>
<proteinExistence type="inferred from homology"/>
<organism evidence="3 4">
    <name type="scientific">Serpentinicella alkaliphila</name>
    <dbReference type="NCBI Taxonomy" id="1734049"/>
    <lineage>
        <taxon>Bacteria</taxon>
        <taxon>Bacillati</taxon>
        <taxon>Bacillota</taxon>
        <taxon>Clostridia</taxon>
        <taxon>Peptostreptococcales</taxon>
        <taxon>Natronincolaceae</taxon>
        <taxon>Serpentinicella</taxon>
    </lineage>
</organism>
<dbReference type="PANTHER" id="PTHR31793:SF27">
    <property type="entry name" value="NOVEL THIOESTERASE SUPERFAMILY DOMAIN AND SAPOSIN A-TYPE DOMAIN CONTAINING PROTEIN (0610012H03RIK)"/>
    <property type="match status" value="1"/>
</dbReference>